<name>A0A2R7YA22_9ARCH</name>
<feature type="compositionally biased region" description="Basic residues" evidence="1">
    <location>
        <begin position="120"/>
        <end position="133"/>
    </location>
</feature>
<evidence type="ECO:0000256" key="1">
    <source>
        <dbReference type="SAM" id="MobiDB-lite"/>
    </source>
</evidence>
<feature type="region of interest" description="Disordered" evidence="1">
    <location>
        <begin position="112"/>
        <end position="168"/>
    </location>
</feature>
<evidence type="ECO:0000313" key="3">
    <source>
        <dbReference type="Proteomes" id="UP000244066"/>
    </source>
</evidence>
<dbReference type="InterPro" id="IPR044908">
    <property type="entry name" value="NitrOD5-like_sf"/>
</dbReference>
<dbReference type="EMBL" id="NDWU01000001">
    <property type="protein sequence ID" value="PUA34390.1"/>
    <property type="molecule type" value="Genomic_DNA"/>
</dbReference>
<dbReference type="Proteomes" id="UP000244066">
    <property type="component" value="Unassembled WGS sequence"/>
</dbReference>
<protein>
    <submittedName>
        <fullName evidence="2">Uncharacterized protein</fullName>
    </submittedName>
</protein>
<gene>
    <name evidence="2" type="ORF">B9J98_00675</name>
</gene>
<dbReference type="Gene3D" id="1.10.1200.200">
    <property type="entry name" value="Protein of unknown function DUF3227"/>
    <property type="match status" value="1"/>
</dbReference>
<accession>A0A2R7YA22</accession>
<sequence>MDKGSLKFQIHPSKNYLFQRLMGAMLLLGETGRQATYYYIEKASGIKRDMWYKNPEKFAAALEKIFGLGAQLLLKAIVRELYSNMGLKYKETKTFQFTHFIRKAERYASTWGSSTEKKGKGAGKHKRKARNFRSNRYEASDNRAGCCKRRSEPNRSSLPNSCGHAPNR</sequence>
<proteinExistence type="predicted"/>
<dbReference type="AlphaFoldDB" id="A0A2R7YA22"/>
<evidence type="ECO:0000313" key="2">
    <source>
        <dbReference type="EMBL" id="PUA34390.1"/>
    </source>
</evidence>
<reference evidence="2 3" key="1">
    <citation type="submission" date="2017-04" db="EMBL/GenBank/DDBJ databases">
        <title>Draft Aigarchaeota genome from a New Zealand hot spring.</title>
        <authorList>
            <person name="Reysenbach A.-L."/>
            <person name="Donaho J.A."/>
            <person name="Gerhart J."/>
            <person name="Kelley J.F."/>
            <person name="Kouba K."/>
            <person name="Podar M."/>
            <person name="Stott M."/>
        </authorList>
    </citation>
    <scope>NUCLEOTIDE SEQUENCE [LARGE SCALE GENOMIC DNA]</scope>
    <source>
        <strain evidence="2">NZ13_MG1</strain>
    </source>
</reference>
<organism evidence="2 3">
    <name type="scientific">Candidatus Terraquivivens tikiterensis</name>
    <dbReference type="NCBI Taxonomy" id="1980982"/>
    <lineage>
        <taxon>Archaea</taxon>
        <taxon>Nitrososphaerota</taxon>
        <taxon>Candidatus Wolframiiraptoraceae</taxon>
        <taxon>Candidatus Terraquivivens</taxon>
    </lineage>
</organism>
<comment type="caution">
    <text evidence="2">The sequence shown here is derived from an EMBL/GenBank/DDBJ whole genome shotgun (WGS) entry which is preliminary data.</text>
</comment>